<evidence type="ECO:0000256" key="2">
    <source>
        <dbReference type="ARBA" id="ARBA00022701"/>
    </source>
</evidence>
<evidence type="ECO:0000313" key="11">
    <source>
        <dbReference type="EMBL" id="RXI06885.1"/>
    </source>
</evidence>
<dbReference type="InterPro" id="IPR002452">
    <property type="entry name" value="Alpha_tubulin"/>
</dbReference>
<comment type="caution">
    <text evidence="11">The sequence shown here is derived from an EMBL/GenBank/DDBJ whole genome shotgun (WGS) entry which is preliminary data.</text>
</comment>
<keyword evidence="2" id="KW-0493">Microtubule</keyword>
<reference evidence="11 12" key="1">
    <citation type="submission" date="2018-10" db="EMBL/GenBank/DDBJ databases">
        <title>A high-quality apple genome assembly.</title>
        <authorList>
            <person name="Hu J."/>
        </authorList>
    </citation>
    <scope>NUCLEOTIDE SEQUENCE [LARGE SCALE GENOMIC DNA]</scope>
    <source>
        <strain evidence="12">cv. HFTH1</strain>
        <tissue evidence="11">Young leaf</tissue>
    </source>
</reference>
<evidence type="ECO:0000313" key="12">
    <source>
        <dbReference type="Proteomes" id="UP000290289"/>
    </source>
</evidence>
<comment type="catalytic activity">
    <reaction evidence="8">
        <text>GTP + H2O = GDP + phosphate + H(+)</text>
        <dbReference type="Rhea" id="RHEA:19669"/>
        <dbReference type="ChEBI" id="CHEBI:15377"/>
        <dbReference type="ChEBI" id="CHEBI:15378"/>
        <dbReference type="ChEBI" id="CHEBI:37565"/>
        <dbReference type="ChEBI" id="CHEBI:43474"/>
        <dbReference type="ChEBI" id="CHEBI:58189"/>
    </reaction>
    <physiologicalReaction direction="left-to-right" evidence="8">
        <dbReference type="Rhea" id="RHEA:19670"/>
    </physiologicalReaction>
</comment>
<keyword evidence="12" id="KW-1185">Reference proteome</keyword>
<comment type="similarity">
    <text evidence="1">Belongs to the tubulin family.</text>
</comment>
<evidence type="ECO:0000256" key="8">
    <source>
        <dbReference type="ARBA" id="ARBA00049117"/>
    </source>
</evidence>
<keyword evidence="3" id="KW-0547">Nucleotide-binding</keyword>
<dbReference type="GO" id="GO:0005874">
    <property type="term" value="C:microtubule"/>
    <property type="evidence" value="ECO:0007669"/>
    <property type="project" value="UniProtKB-KW"/>
</dbReference>
<keyword evidence="6" id="KW-0342">GTP-binding</keyword>
<evidence type="ECO:0000256" key="4">
    <source>
        <dbReference type="ARBA" id="ARBA00022801"/>
    </source>
</evidence>
<feature type="region of interest" description="Disordered" evidence="9">
    <location>
        <begin position="106"/>
        <end position="136"/>
    </location>
</feature>
<dbReference type="EMBL" id="RDQH01000328">
    <property type="protein sequence ID" value="RXI06885.1"/>
    <property type="molecule type" value="Genomic_DNA"/>
</dbReference>
<dbReference type="GO" id="GO:0005200">
    <property type="term" value="F:structural constituent of cytoskeleton"/>
    <property type="evidence" value="ECO:0007669"/>
    <property type="project" value="InterPro"/>
</dbReference>
<dbReference type="SUPFAM" id="SSF52490">
    <property type="entry name" value="Tubulin nucleotide-binding domain-like"/>
    <property type="match status" value="1"/>
</dbReference>
<dbReference type="InterPro" id="IPR000217">
    <property type="entry name" value="Tubulin"/>
</dbReference>
<evidence type="ECO:0000256" key="1">
    <source>
        <dbReference type="ARBA" id="ARBA00009636"/>
    </source>
</evidence>
<gene>
    <name evidence="11" type="ORF">DVH24_026021</name>
</gene>
<protein>
    <recommendedName>
        <fullName evidence="10">Tubulin/FtsZ GTPase domain-containing protein</fullName>
    </recommendedName>
</protein>
<keyword evidence="4" id="KW-0378">Hydrolase</keyword>
<dbReference type="PRINTS" id="PR01161">
    <property type="entry name" value="TUBULIN"/>
</dbReference>
<dbReference type="InterPro" id="IPR003008">
    <property type="entry name" value="Tubulin_FtsZ_GTPase"/>
</dbReference>
<dbReference type="Gene3D" id="3.40.50.1440">
    <property type="entry name" value="Tubulin/FtsZ, GTPase domain"/>
    <property type="match status" value="1"/>
</dbReference>
<dbReference type="Pfam" id="PF00091">
    <property type="entry name" value="Tubulin"/>
    <property type="match status" value="1"/>
</dbReference>
<dbReference type="AlphaFoldDB" id="A0A498KMA7"/>
<accession>A0A498KMA7</accession>
<dbReference type="GO" id="GO:0007017">
    <property type="term" value="P:microtubule-based process"/>
    <property type="evidence" value="ECO:0007669"/>
    <property type="project" value="InterPro"/>
</dbReference>
<evidence type="ECO:0000256" key="3">
    <source>
        <dbReference type="ARBA" id="ARBA00022741"/>
    </source>
</evidence>
<evidence type="ECO:0000256" key="5">
    <source>
        <dbReference type="ARBA" id="ARBA00022842"/>
    </source>
</evidence>
<dbReference type="PANTHER" id="PTHR11588">
    <property type="entry name" value="TUBULIN"/>
    <property type="match status" value="1"/>
</dbReference>
<keyword evidence="5" id="KW-0460">Magnesium</keyword>
<name>A0A498KMA7_MALDO</name>
<dbReference type="PRINTS" id="PR01162">
    <property type="entry name" value="ALPHATUBULIN"/>
</dbReference>
<evidence type="ECO:0000259" key="10">
    <source>
        <dbReference type="Pfam" id="PF00091"/>
    </source>
</evidence>
<evidence type="ECO:0000256" key="7">
    <source>
        <dbReference type="ARBA" id="ARBA00034296"/>
    </source>
</evidence>
<dbReference type="GO" id="GO:0005525">
    <property type="term" value="F:GTP binding"/>
    <property type="evidence" value="ECO:0007669"/>
    <property type="project" value="UniProtKB-KW"/>
</dbReference>
<evidence type="ECO:0000256" key="9">
    <source>
        <dbReference type="SAM" id="MobiDB-lite"/>
    </source>
</evidence>
<dbReference type="GO" id="GO:0016787">
    <property type="term" value="F:hydrolase activity"/>
    <property type="evidence" value="ECO:0007669"/>
    <property type="project" value="UniProtKB-KW"/>
</dbReference>
<dbReference type="Proteomes" id="UP000290289">
    <property type="component" value="Chromosome 2"/>
</dbReference>
<comment type="function">
    <text evidence="7">Tubulin is the major constituent of microtubules, a cylinder consisting of laterally associated linear protofilaments composed of alpha- and beta-tubulin heterodimers. Microtubules grow by the addition of GTP-tubulin dimers to the microtubule end, where a stabilizing cap forms. Below the cap, tubulin dimers are in GDP-bound state, owing to GTPase activity of alpha-tubulin.</text>
</comment>
<evidence type="ECO:0000256" key="6">
    <source>
        <dbReference type="ARBA" id="ARBA00023134"/>
    </source>
</evidence>
<feature type="domain" description="Tubulin/FtsZ GTPase" evidence="10">
    <location>
        <begin position="4"/>
        <end position="110"/>
    </location>
</feature>
<dbReference type="InterPro" id="IPR036525">
    <property type="entry name" value="Tubulin/FtsZ_GTPase_sf"/>
</dbReference>
<sequence>MRECMSIHIGQAGIQIGNACWELYRLEHSIQPDGQMPSDKTVGGGDNTFNTFFSETGVKKHVPCAMFLDLEPTVIDEVRTGTYRQLSHSEQLSSAKEDAVNNFARGHSGYPKVRHHELSGSVRRAHARPNRYEESEDGVKEEYVMFRYAAPSPMASKGPNPLPQQ</sequence>
<organism evidence="11 12">
    <name type="scientific">Malus domestica</name>
    <name type="common">Apple</name>
    <name type="synonym">Pyrus malus</name>
    <dbReference type="NCBI Taxonomy" id="3750"/>
    <lineage>
        <taxon>Eukaryota</taxon>
        <taxon>Viridiplantae</taxon>
        <taxon>Streptophyta</taxon>
        <taxon>Embryophyta</taxon>
        <taxon>Tracheophyta</taxon>
        <taxon>Spermatophyta</taxon>
        <taxon>Magnoliopsida</taxon>
        <taxon>eudicotyledons</taxon>
        <taxon>Gunneridae</taxon>
        <taxon>Pentapetalae</taxon>
        <taxon>rosids</taxon>
        <taxon>fabids</taxon>
        <taxon>Rosales</taxon>
        <taxon>Rosaceae</taxon>
        <taxon>Amygdaloideae</taxon>
        <taxon>Maleae</taxon>
        <taxon>Malus</taxon>
    </lineage>
</organism>
<proteinExistence type="inferred from homology"/>
<dbReference type="STRING" id="3750.A0A498KMA7"/>